<dbReference type="SUPFAM" id="SSF52540">
    <property type="entry name" value="P-loop containing nucleoside triphosphate hydrolases"/>
    <property type="match status" value="1"/>
</dbReference>
<keyword evidence="1" id="KW-0813">Transport</keyword>
<dbReference type="InterPro" id="IPR003439">
    <property type="entry name" value="ABC_transporter-like_ATP-bd"/>
</dbReference>
<dbReference type="InterPro" id="IPR017871">
    <property type="entry name" value="ABC_transporter-like_CS"/>
</dbReference>
<dbReference type="Pfam" id="PF00005">
    <property type="entry name" value="ABC_tran"/>
    <property type="match status" value="1"/>
</dbReference>
<keyword evidence="3" id="KW-0067">ATP-binding</keyword>
<keyword evidence="4" id="KW-1278">Translocase</keyword>
<protein>
    <recommendedName>
        <fullName evidence="5">ABC transporter domain-containing protein</fullName>
    </recommendedName>
</protein>
<dbReference type="GO" id="GO:0005524">
    <property type="term" value="F:ATP binding"/>
    <property type="evidence" value="ECO:0007669"/>
    <property type="project" value="UniProtKB-KW"/>
</dbReference>
<dbReference type="EMBL" id="UOFV01000210">
    <property type="protein sequence ID" value="VAX00411.1"/>
    <property type="molecule type" value="Genomic_DNA"/>
</dbReference>
<evidence type="ECO:0000256" key="1">
    <source>
        <dbReference type="ARBA" id="ARBA00022448"/>
    </source>
</evidence>
<sequence length="259" mass="28146">MNTALLCTKELGVEISGKTVCRQLDMAINAGQHWGLLGTNGVGKTTLLHTLAGLRAPARGEIRLGDALLGALPRRTIAQKIGVLLQADDDAFPGTVMETVLSGRHPWLGQWQWEGANDRMLALAALDDVGLDGFEQRQVNTLSGGERRRLALATLFTQNPQLFLLDEPTNHLDPHHQINLLGLLDQRVADTANQRASVMILHDINLATRFCDHLILLFGEGEVLCGPAEDILTVETLTRLYGHPVIAVDGPNGPVFLPK</sequence>
<dbReference type="PROSITE" id="PS50893">
    <property type="entry name" value="ABC_TRANSPORTER_2"/>
    <property type="match status" value="1"/>
</dbReference>
<dbReference type="InterPro" id="IPR027417">
    <property type="entry name" value="P-loop_NTPase"/>
</dbReference>
<evidence type="ECO:0000256" key="3">
    <source>
        <dbReference type="ARBA" id="ARBA00022840"/>
    </source>
</evidence>
<dbReference type="PANTHER" id="PTHR42794">
    <property type="entry name" value="HEMIN IMPORT ATP-BINDING PROTEIN HMUV"/>
    <property type="match status" value="1"/>
</dbReference>
<dbReference type="AlphaFoldDB" id="A0A3B1AFF4"/>
<dbReference type="Gene3D" id="3.40.50.300">
    <property type="entry name" value="P-loop containing nucleotide triphosphate hydrolases"/>
    <property type="match status" value="1"/>
</dbReference>
<dbReference type="PROSITE" id="PS00211">
    <property type="entry name" value="ABC_TRANSPORTER_1"/>
    <property type="match status" value="1"/>
</dbReference>
<name>A0A3B1AFF4_9ZZZZ</name>
<evidence type="ECO:0000256" key="2">
    <source>
        <dbReference type="ARBA" id="ARBA00022741"/>
    </source>
</evidence>
<evidence type="ECO:0000259" key="5">
    <source>
        <dbReference type="PROSITE" id="PS50893"/>
    </source>
</evidence>
<gene>
    <name evidence="6" type="ORF">MNBD_GAMMA19-2045</name>
</gene>
<evidence type="ECO:0000256" key="4">
    <source>
        <dbReference type="ARBA" id="ARBA00022967"/>
    </source>
</evidence>
<keyword evidence="2" id="KW-0547">Nucleotide-binding</keyword>
<dbReference type="CDD" id="cd03214">
    <property type="entry name" value="ABC_Iron-Siderophores_B12_Hemin"/>
    <property type="match status" value="1"/>
</dbReference>
<proteinExistence type="predicted"/>
<dbReference type="GO" id="GO:0016887">
    <property type="term" value="F:ATP hydrolysis activity"/>
    <property type="evidence" value="ECO:0007669"/>
    <property type="project" value="InterPro"/>
</dbReference>
<reference evidence="6" key="1">
    <citation type="submission" date="2018-06" db="EMBL/GenBank/DDBJ databases">
        <authorList>
            <person name="Zhirakovskaya E."/>
        </authorList>
    </citation>
    <scope>NUCLEOTIDE SEQUENCE</scope>
</reference>
<dbReference type="SMART" id="SM00382">
    <property type="entry name" value="AAA"/>
    <property type="match status" value="1"/>
</dbReference>
<accession>A0A3B1AFF4</accession>
<feature type="domain" description="ABC transporter" evidence="5">
    <location>
        <begin position="6"/>
        <end position="244"/>
    </location>
</feature>
<evidence type="ECO:0000313" key="6">
    <source>
        <dbReference type="EMBL" id="VAX00411.1"/>
    </source>
</evidence>
<dbReference type="PANTHER" id="PTHR42794:SF1">
    <property type="entry name" value="HEMIN IMPORT ATP-BINDING PROTEIN HMUV"/>
    <property type="match status" value="1"/>
</dbReference>
<dbReference type="InterPro" id="IPR003593">
    <property type="entry name" value="AAA+_ATPase"/>
</dbReference>
<organism evidence="6">
    <name type="scientific">hydrothermal vent metagenome</name>
    <dbReference type="NCBI Taxonomy" id="652676"/>
    <lineage>
        <taxon>unclassified sequences</taxon>
        <taxon>metagenomes</taxon>
        <taxon>ecological metagenomes</taxon>
    </lineage>
</organism>